<protein>
    <submittedName>
        <fullName evidence="1">Uncharacterized protein</fullName>
    </submittedName>
</protein>
<evidence type="ECO:0000313" key="1">
    <source>
        <dbReference type="EMBL" id="KAJ0040475.1"/>
    </source>
</evidence>
<accession>A0ACC0YQK2</accession>
<keyword evidence="2" id="KW-1185">Reference proteome</keyword>
<evidence type="ECO:0000313" key="2">
    <source>
        <dbReference type="Proteomes" id="UP001163603"/>
    </source>
</evidence>
<name>A0ACC0YQK2_9ROSI</name>
<comment type="caution">
    <text evidence="1">The sequence shown here is derived from an EMBL/GenBank/DDBJ whole genome shotgun (WGS) entry which is preliminary data.</text>
</comment>
<proteinExistence type="predicted"/>
<gene>
    <name evidence="1" type="ORF">Pint_28594</name>
</gene>
<sequence length="66" mass="7441">MLCRECHVFGLIEPCQYLGAFSFLHSVQTHSFISIKEAGQEGSAQSPFSESFNGHSEINISFHQFF</sequence>
<reference evidence="2" key="1">
    <citation type="journal article" date="2023" name="G3 (Bethesda)">
        <title>Genome assembly and association tests identify interacting loci associated with vigor, precocity, and sex in interspecific pistachio rootstocks.</title>
        <authorList>
            <person name="Palmer W."/>
            <person name="Jacygrad E."/>
            <person name="Sagayaradj S."/>
            <person name="Cavanaugh K."/>
            <person name="Han R."/>
            <person name="Bertier L."/>
            <person name="Beede B."/>
            <person name="Kafkas S."/>
            <person name="Golino D."/>
            <person name="Preece J."/>
            <person name="Michelmore R."/>
        </authorList>
    </citation>
    <scope>NUCLEOTIDE SEQUENCE [LARGE SCALE GENOMIC DNA]</scope>
</reference>
<dbReference type="Proteomes" id="UP001163603">
    <property type="component" value="Chromosome 5"/>
</dbReference>
<dbReference type="EMBL" id="CM047740">
    <property type="protein sequence ID" value="KAJ0040475.1"/>
    <property type="molecule type" value="Genomic_DNA"/>
</dbReference>
<organism evidence="1 2">
    <name type="scientific">Pistacia integerrima</name>
    <dbReference type="NCBI Taxonomy" id="434235"/>
    <lineage>
        <taxon>Eukaryota</taxon>
        <taxon>Viridiplantae</taxon>
        <taxon>Streptophyta</taxon>
        <taxon>Embryophyta</taxon>
        <taxon>Tracheophyta</taxon>
        <taxon>Spermatophyta</taxon>
        <taxon>Magnoliopsida</taxon>
        <taxon>eudicotyledons</taxon>
        <taxon>Gunneridae</taxon>
        <taxon>Pentapetalae</taxon>
        <taxon>rosids</taxon>
        <taxon>malvids</taxon>
        <taxon>Sapindales</taxon>
        <taxon>Anacardiaceae</taxon>
        <taxon>Pistacia</taxon>
    </lineage>
</organism>